<name>U5NF19_9RHAB</name>
<dbReference type="OrthoDB" id="15843at10239"/>
<gene>
    <name evidence="2" type="primary">M</name>
</gene>
<dbReference type="EMBL" id="KC676792">
    <property type="protein sequence ID" value="AGY14295.1"/>
    <property type="molecule type" value="Viral_cRNA"/>
</dbReference>
<feature type="compositionally biased region" description="Basic and acidic residues" evidence="1">
    <location>
        <begin position="11"/>
        <end position="20"/>
    </location>
</feature>
<dbReference type="KEGG" id="vg:20964301"/>
<feature type="compositionally biased region" description="Basic residues" evidence="1">
    <location>
        <begin position="1"/>
        <end position="10"/>
    </location>
</feature>
<evidence type="ECO:0000313" key="2">
    <source>
        <dbReference type="EMBL" id="AGY14295.1"/>
    </source>
</evidence>
<reference evidence="2 3" key="1">
    <citation type="journal article" date="2013" name="J. Gen. Virol.">
        <title>Isolation and molecular characterization of Fikirini rhabdovirus, a novel virus from a Kenyan bat.</title>
        <authorList>
            <person name="Kading R.C."/>
            <person name="Gilbert A.T."/>
            <person name="Mossel E.C."/>
            <person name="Crabtree M.B."/>
            <person name="Kuzmin I.V."/>
            <person name="Niezgoda M."/>
            <person name="Agwanda B."/>
            <person name="Markotter W."/>
            <person name="Weil M.R."/>
            <person name="Montgomery J.M."/>
            <person name="Rupprecht C.E."/>
            <person name="Miller B.R."/>
        </authorList>
    </citation>
    <scope>NUCLEOTIDE SEQUENCE [LARGE SCALE GENOMIC DNA]</scope>
    <source>
        <strain evidence="2">KEN352</strain>
    </source>
</reference>
<evidence type="ECO:0000256" key="1">
    <source>
        <dbReference type="SAM" id="MobiDB-lite"/>
    </source>
</evidence>
<sequence>MLRLLKRPSRVAREEEKKDPSAPPPSQFCYPSIDDIGPEIFSHTLRVQSSIEIRTKSPISSFDDCLKILEVWIDEAQCPIWQHVIDSWMFYCMGVHAQKDPRCTFAFFYRAQIDQVLTFSHSVKEFDPLTVKAVRVSYETAYKGQLCEVSFYNNMTKSKRSGAPFNVLYYAPLKDGNPPKPMSEWRINLPFELKETEQGLTYLSPKSG</sequence>
<protein>
    <submittedName>
        <fullName evidence="2">Matrix protein</fullName>
    </submittedName>
</protein>
<dbReference type="GeneID" id="20964301"/>
<organism evidence="2 3">
    <name type="scientific">Fikirini virus</name>
    <dbReference type="NCBI Taxonomy" id="1408144"/>
    <lineage>
        <taxon>Viruses</taxon>
        <taxon>Riboviria</taxon>
        <taxon>Orthornavirae</taxon>
        <taxon>Negarnaviricota</taxon>
        <taxon>Haploviricotina</taxon>
        <taxon>Monjiviricetes</taxon>
        <taxon>Mononegavirales</taxon>
        <taxon>Rhabdoviridae</taxon>
        <taxon>Alpharhabdovirinae</taxon>
        <taxon>Ledantevirus</taxon>
        <taxon>Ledantevirus fikirini</taxon>
    </lineage>
</organism>
<keyword evidence="3" id="KW-1185">Reference proteome</keyword>
<evidence type="ECO:0000313" key="3">
    <source>
        <dbReference type="Proteomes" id="UP000169921"/>
    </source>
</evidence>
<dbReference type="Proteomes" id="UP000169921">
    <property type="component" value="Segment"/>
</dbReference>
<accession>U5NF19</accession>
<dbReference type="RefSeq" id="YP_009094020.1">
    <property type="nucleotide sequence ID" value="NC_025341.1"/>
</dbReference>
<feature type="region of interest" description="Disordered" evidence="1">
    <location>
        <begin position="1"/>
        <end position="27"/>
    </location>
</feature>
<proteinExistence type="predicted"/>